<feature type="transmembrane region" description="Helical" evidence="1">
    <location>
        <begin position="302"/>
        <end position="325"/>
    </location>
</feature>
<keyword evidence="4" id="KW-1185">Reference proteome</keyword>
<feature type="transmembrane region" description="Helical" evidence="1">
    <location>
        <begin position="152"/>
        <end position="172"/>
    </location>
</feature>
<evidence type="ECO:0000256" key="1">
    <source>
        <dbReference type="SAM" id="Phobius"/>
    </source>
</evidence>
<sequence>MILIILLGAIAGTLVGILPGLGSSAGLALLFPVTLGMEASMALVFLASIYLGSMYGGRVTSILINIPGDAAAIVSTFDGYPMMTQGRGGIALGISAVSSFIAGVISLLILAIFAPLLADLALYFAAPEYFALILFGIAAIASLTDRGYLKSIIMAVLGFLLSTIGLDFISGTGRYEYSPHLIEGLDFVAVIIGLYAIGEILFNIERSFKLNMKKGNMKLGNIFPSWRDIKGTFASTIRGTGIGTFFGVLPGAGASLSTFLSYSVEKGQSKEPDKFGKGKMEGLAGPEAANNASVGGSLIPTFALGIPGSATTAILLGVLIIYGLQPGPRIFDTSPDVVWTIIVGLFIANILLLFANIFLVPSFIKMMYYGQWYLNGIVVFICVIGAFSLAYTVFNVWVAIAFGILGFFFKKLDYPTAPFILALILGPLAEDSFRQALIMSHGDFSIFIARPTSLIIMIAAVLFLLYPIVKQLISKKKS</sequence>
<accession>A0A7T6Z7S4</accession>
<feature type="transmembrane region" description="Helical" evidence="1">
    <location>
        <begin position="184"/>
        <end position="204"/>
    </location>
</feature>
<dbReference type="AlphaFoldDB" id="A0A7T6Z7S4"/>
<feature type="transmembrane region" description="Helical" evidence="1">
    <location>
        <begin position="90"/>
        <end position="114"/>
    </location>
</feature>
<dbReference type="PANTHER" id="PTHR35342:SF5">
    <property type="entry name" value="TRICARBOXYLIC TRANSPORT PROTEIN"/>
    <property type="match status" value="1"/>
</dbReference>
<evidence type="ECO:0000259" key="2">
    <source>
        <dbReference type="Pfam" id="PF01970"/>
    </source>
</evidence>
<feature type="transmembrane region" description="Helical" evidence="1">
    <location>
        <begin position="40"/>
        <end position="57"/>
    </location>
</feature>
<keyword evidence="1" id="KW-0812">Transmembrane</keyword>
<reference evidence="3 4" key="1">
    <citation type="submission" date="2020-06" db="EMBL/GenBank/DDBJ databases">
        <title>Genomic analysis of Salicibibacter sp. NKC5-3.</title>
        <authorList>
            <person name="Oh Y.J."/>
        </authorList>
    </citation>
    <scope>NUCLEOTIDE SEQUENCE [LARGE SCALE GENOMIC DNA]</scope>
    <source>
        <strain evidence="3 4">NKC5-3</strain>
    </source>
</reference>
<keyword evidence="1" id="KW-1133">Transmembrane helix</keyword>
<feature type="transmembrane region" description="Helical" evidence="1">
    <location>
        <begin position="447"/>
        <end position="469"/>
    </location>
</feature>
<evidence type="ECO:0000313" key="4">
    <source>
        <dbReference type="Proteomes" id="UP000595823"/>
    </source>
</evidence>
<name>A0A7T6Z7S4_9BACI</name>
<dbReference type="PANTHER" id="PTHR35342">
    <property type="entry name" value="TRICARBOXYLIC TRANSPORT PROTEIN"/>
    <property type="match status" value="1"/>
</dbReference>
<gene>
    <name evidence="3" type="ORF">HUG15_20450</name>
</gene>
<feature type="transmembrane region" description="Helical" evidence="1">
    <location>
        <begin position="372"/>
        <end position="405"/>
    </location>
</feature>
<feature type="domain" description="DUF112" evidence="2">
    <location>
        <begin position="2"/>
        <end position="421"/>
    </location>
</feature>
<protein>
    <submittedName>
        <fullName evidence="3">Tripartite tricarboxylate transporter permease</fullName>
    </submittedName>
</protein>
<feature type="transmembrane region" description="Helical" evidence="1">
    <location>
        <begin position="337"/>
        <end position="360"/>
    </location>
</feature>
<dbReference type="KEGG" id="scia:HUG15_20450"/>
<feature type="transmembrane region" description="Helical" evidence="1">
    <location>
        <begin position="120"/>
        <end position="140"/>
    </location>
</feature>
<keyword evidence="1" id="KW-0472">Membrane</keyword>
<dbReference type="Pfam" id="PF01970">
    <property type="entry name" value="TctA"/>
    <property type="match status" value="1"/>
</dbReference>
<proteinExistence type="predicted"/>
<dbReference type="Proteomes" id="UP000595823">
    <property type="component" value="Chromosome"/>
</dbReference>
<dbReference type="EMBL" id="CP054705">
    <property type="protein sequence ID" value="QQK78428.1"/>
    <property type="molecule type" value="Genomic_DNA"/>
</dbReference>
<dbReference type="InterPro" id="IPR002823">
    <property type="entry name" value="DUF112_TM"/>
</dbReference>
<organism evidence="3 4">
    <name type="scientific">Salicibibacter cibarius</name>
    <dbReference type="NCBI Taxonomy" id="2743000"/>
    <lineage>
        <taxon>Bacteria</taxon>
        <taxon>Bacillati</taxon>
        <taxon>Bacillota</taxon>
        <taxon>Bacilli</taxon>
        <taxon>Bacillales</taxon>
        <taxon>Bacillaceae</taxon>
        <taxon>Salicibibacter</taxon>
    </lineage>
</organism>
<evidence type="ECO:0000313" key="3">
    <source>
        <dbReference type="EMBL" id="QQK78428.1"/>
    </source>
</evidence>